<sequence>MTDAVDLVCGPASPRPGSEHSYRLTRRLGAGGQAEVYKAVRLSAGVSSTALTVKVFRLNPDGDREQQFNSWDKGDAVLMDLGGRGAPNICRRIDAFYGPPPHQLGEQSNSQPVPYQVLEYLPGHDLRELITERLGRVDAVTTLNSVVDILKHLHRPQIPGAHPVLHMDIKPANIIIGPDGGAKLIDFTGARYYTPAHLTTISYTRETAGPEAYQGKVGPSYDVHGFGSVAYFLVTGASARTDSPGHEYSVPWSQLRRHPVLEANSRLREHLLAPLADNPADRPLTTDLEQWIEELTSLVHSSHVPDLGADWGPSAGATTVIAPSAGAGHRPHTPSAPARGIQYASAAALAGAAARGTASAGTSVGSASVSSSPVSAAPVSSSPISGSAAVNSATPSSGGPDSTRLIDPAAFNAAPAAPPASSEAPTTMTPGGWSPSPQQPPSSPLANRPGKDGQGKGGYASGRATYSPPSEKADHNSGDYAPHQEEEVPPLLGPPGSLKRGSELTIIGMLFAFVSWGIWVFDLANDDLGTNFMMFLFIAAMSIGVFFLARVIGGYIWGRVFKAQRRTARLAHLAAGSFLAVIAFYWLGQVSLFTEVGEWLGDLF</sequence>
<feature type="domain" description="Protein kinase" evidence="9">
    <location>
        <begin position="22"/>
        <end position="292"/>
    </location>
</feature>
<feature type="region of interest" description="Disordered" evidence="7">
    <location>
        <begin position="360"/>
        <end position="495"/>
    </location>
</feature>
<dbReference type="PROSITE" id="PS50011">
    <property type="entry name" value="PROTEIN_KINASE_DOM"/>
    <property type="match status" value="1"/>
</dbReference>
<dbReference type="SMART" id="SM00220">
    <property type="entry name" value="S_TKc"/>
    <property type="match status" value="1"/>
</dbReference>
<dbReference type="PANTHER" id="PTHR43289">
    <property type="entry name" value="MITOGEN-ACTIVATED PROTEIN KINASE KINASE KINASE 20-RELATED"/>
    <property type="match status" value="1"/>
</dbReference>
<dbReference type="InterPro" id="IPR008271">
    <property type="entry name" value="Ser/Thr_kinase_AS"/>
</dbReference>
<evidence type="ECO:0000256" key="8">
    <source>
        <dbReference type="SAM" id="Phobius"/>
    </source>
</evidence>
<evidence type="ECO:0000313" key="11">
    <source>
        <dbReference type="Proteomes" id="UP000662939"/>
    </source>
</evidence>
<dbReference type="AlphaFoldDB" id="A0A895XVN2"/>
<evidence type="ECO:0000256" key="3">
    <source>
        <dbReference type="ARBA" id="ARBA00022679"/>
    </source>
</evidence>
<keyword evidence="8" id="KW-0812">Transmembrane</keyword>
<reference evidence="10" key="1">
    <citation type="submission" date="2021-02" db="EMBL/GenBank/DDBJ databases">
        <title>Natronoglycomyces albus gen. nov., sp. nov, a haloalkaliphilic actinobacterium from a soda solonchak soil.</title>
        <authorList>
            <person name="Sorokin D.Y."/>
            <person name="Khijniak T.V."/>
            <person name="Zakharycheva A.P."/>
            <person name="Boueva O.V."/>
            <person name="Ariskina E.V."/>
            <person name="Hahnke R.L."/>
            <person name="Bunk B."/>
            <person name="Sproer C."/>
            <person name="Schumann P."/>
            <person name="Evtushenko L.I."/>
            <person name="Kublanov I.V."/>
        </authorList>
    </citation>
    <scope>NUCLEOTIDE SEQUENCE</scope>
    <source>
        <strain evidence="10">DSM 106290</strain>
    </source>
</reference>
<dbReference type="KEGG" id="nav:JQS30_05060"/>
<dbReference type="RefSeq" id="WP_213172289.1">
    <property type="nucleotide sequence ID" value="NZ_CP070496.1"/>
</dbReference>
<feature type="compositionally biased region" description="Basic and acidic residues" evidence="7">
    <location>
        <begin position="471"/>
        <end position="486"/>
    </location>
</feature>
<dbReference type="Proteomes" id="UP000662939">
    <property type="component" value="Chromosome"/>
</dbReference>
<feature type="compositionally biased region" description="Low complexity" evidence="7">
    <location>
        <begin position="408"/>
        <end position="425"/>
    </location>
</feature>
<evidence type="ECO:0000256" key="2">
    <source>
        <dbReference type="ARBA" id="ARBA00022527"/>
    </source>
</evidence>
<evidence type="ECO:0000259" key="9">
    <source>
        <dbReference type="PROSITE" id="PS50011"/>
    </source>
</evidence>
<dbReference type="GO" id="GO:0004674">
    <property type="term" value="F:protein serine/threonine kinase activity"/>
    <property type="evidence" value="ECO:0007669"/>
    <property type="project" value="UniProtKB-KW"/>
</dbReference>
<dbReference type="Pfam" id="PF00069">
    <property type="entry name" value="Pkinase"/>
    <property type="match status" value="1"/>
</dbReference>
<dbReference type="EMBL" id="CP070496">
    <property type="protein sequence ID" value="QSB06280.1"/>
    <property type="molecule type" value="Genomic_DNA"/>
</dbReference>
<keyword evidence="6" id="KW-0067">ATP-binding</keyword>
<keyword evidence="11" id="KW-1185">Reference proteome</keyword>
<dbReference type="InterPro" id="IPR011009">
    <property type="entry name" value="Kinase-like_dom_sf"/>
</dbReference>
<feature type="compositionally biased region" description="Low complexity" evidence="7">
    <location>
        <begin position="360"/>
        <end position="392"/>
    </location>
</feature>
<dbReference type="SUPFAM" id="SSF56112">
    <property type="entry name" value="Protein kinase-like (PK-like)"/>
    <property type="match status" value="1"/>
</dbReference>
<keyword evidence="2" id="KW-0723">Serine/threonine-protein kinase</keyword>
<protein>
    <recommendedName>
        <fullName evidence="1">non-specific serine/threonine protein kinase</fullName>
        <ecNumber evidence="1">2.7.11.1</ecNumber>
    </recommendedName>
</protein>
<evidence type="ECO:0000256" key="1">
    <source>
        <dbReference type="ARBA" id="ARBA00012513"/>
    </source>
</evidence>
<feature type="region of interest" description="Disordered" evidence="7">
    <location>
        <begin position="1"/>
        <end position="21"/>
    </location>
</feature>
<feature type="transmembrane region" description="Helical" evidence="8">
    <location>
        <begin position="570"/>
        <end position="588"/>
    </location>
</feature>
<organism evidence="10 11">
    <name type="scientific">Natronoglycomyces albus</name>
    <dbReference type="NCBI Taxonomy" id="2811108"/>
    <lineage>
        <taxon>Bacteria</taxon>
        <taxon>Bacillati</taxon>
        <taxon>Actinomycetota</taxon>
        <taxon>Actinomycetes</taxon>
        <taxon>Glycomycetales</taxon>
        <taxon>Glycomycetaceae</taxon>
        <taxon>Natronoglycomyces</taxon>
    </lineage>
</organism>
<dbReference type="GO" id="GO:0005524">
    <property type="term" value="F:ATP binding"/>
    <property type="evidence" value="ECO:0007669"/>
    <property type="project" value="UniProtKB-KW"/>
</dbReference>
<dbReference type="InterPro" id="IPR036259">
    <property type="entry name" value="MFS_trans_sf"/>
</dbReference>
<evidence type="ECO:0000256" key="7">
    <source>
        <dbReference type="SAM" id="MobiDB-lite"/>
    </source>
</evidence>
<dbReference type="SUPFAM" id="SSF103473">
    <property type="entry name" value="MFS general substrate transporter"/>
    <property type="match status" value="1"/>
</dbReference>
<evidence type="ECO:0000313" key="10">
    <source>
        <dbReference type="EMBL" id="QSB06280.1"/>
    </source>
</evidence>
<dbReference type="PROSITE" id="PS00108">
    <property type="entry name" value="PROTEIN_KINASE_ST"/>
    <property type="match status" value="1"/>
</dbReference>
<evidence type="ECO:0000256" key="5">
    <source>
        <dbReference type="ARBA" id="ARBA00022777"/>
    </source>
</evidence>
<evidence type="ECO:0000256" key="6">
    <source>
        <dbReference type="ARBA" id="ARBA00022840"/>
    </source>
</evidence>
<evidence type="ECO:0000256" key="4">
    <source>
        <dbReference type="ARBA" id="ARBA00022741"/>
    </source>
</evidence>
<keyword evidence="3" id="KW-0808">Transferase</keyword>
<proteinExistence type="predicted"/>
<gene>
    <name evidence="10" type="ORF">JQS30_05060</name>
</gene>
<keyword evidence="8" id="KW-0472">Membrane</keyword>
<feature type="transmembrane region" description="Helical" evidence="8">
    <location>
        <begin position="504"/>
        <end position="521"/>
    </location>
</feature>
<dbReference type="EC" id="2.7.11.1" evidence="1"/>
<keyword evidence="8" id="KW-1133">Transmembrane helix</keyword>
<keyword evidence="5" id="KW-0418">Kinase</keyword>
<name>A0A895XVN2_9ACTN</name>
<dbReference type="PANTHER" id="PTHR43289:SF6">
    <property type="entry name" value="SERINE_THREONINE-PROTEIN KINASE NEKL-3"/>
    <property type="match status" value="1"/>
</dbReference>
<keyword evidence="4" id="KW-0547">Nucleotide-binding</keyword>
<accession>A0A895XVN2</accession>
<dbReference type="InterPro" id="IPR000719">
    <property type="entry name" value="Prot_kinase_dom"/>
</dbReference>
<dbReference type="Gene3D" id="1.10.510.10">
    <property type="entry name" value="Transferase(Phosphotransferase) domain 1"/>
    <property type="match status" value="1"/>
</dbReference>
<feature type="transmembrane region" description="Helical" evidence="8">
    <location>
        <begin position="533"/>
        <end position="558"/>
    </location>
</feature>